<feature type="region of interest" description="Disordered" evidence="7">
    <location>
        <begin position="534"/>
        <end position="575"/>
    </location>
</feature>
<evidence type="ECO:0000313" key="9">
    <source>
        <dbReference type="EMBL" id="KAH7522244.1"/>
    </source>
</evidence>
<keyword evidence="2" id="KW-0433">Leucine-rich repeat</keyword>
<dbReference type="FunFam" id="1.10.510.10:FF:000988">
    <property type="entry name" value="Leucine-rich repeat protein kinase family protein"/>
    <property type="match status" value="1"/>
</dbReference>
<dbReference type="InterPro" id="IPR055414">
    <property type="entry name" value="LRR_R13L4/SHOC2-like"/>
</dbReference>
<organism evidence="9 10">
    <name type="scientific">Ziziphus jujuba var. spinosa</name>
    <dbReference type="NCBI Taxonomy" id="714518"/>
    <lineage>
        <taxon>Eukaryota</taxon>
        <taxon>Viridiplantae</taxon>
        <taxon>Streptophyta</taxon>
        <taxon>Embryophyta</taxon>
        <taxon>Tracheophyta</taxon>
        <taxon>Spermatophyta</taxon>
        <taxon>Magnoliopsida</taxon>
        <taxon>eudicotyledons</taxon>
        <taxon>Gunneridae</taxon>
        <taxon>Pentapetalae</taxon>
        <taxon>rosids</taxon>
        <taxon>fabids</taxon>
        <taxon>Rosales</taxon>
        <taxon>Rhamnaceae</taxon>
        <taxon>Paliureae</taxon>
        <taxon>Ziziphus</taxon>
    </lineage>
</organism>
<dbReference type="AlphaFoldDB" id="A0A978V4G1"/>
<name>A0A978V4G1_ZIZJJ</name>
<dbReference type="SUPFAM" id="SSF52058">
    <property type="entry name" value="L domain-like"/>
    <property type="match status" value="1"/>
</dbReference>
<feature type="region of interest" description="Disordered" evidence="7">
    <location>
        <begin position="1123"/>
        <end position="1143"/>
    </location>
</feature>
<dbReference type="Pfam" id="PF00069">
    <property type="entry name" value="Pkinase"/>
    <property type="match status" value="1"/>
</dbReference>
<evidence type="ECO:0000256" key="7">
    <source>
        <dbReference type="SAM" id="MobiDB-lite"/>
    </source>
</evidence>
<evidence type="ECO:0000256" key="4">
    <source>
        <dbReference type="ARBA" id="ARBA00022737"/>
    </source>
</evidence>
<dbReference type="GO" id="GO:0016020">
    <property type="term" value="C:membrane"/>
    <property type="evidence" value="ECO:0007669"/>
    <property type="project" value="UniProtKB-SubCell"/>
</dbReference>
<dbReference type="PANTHER" id="PTHR24359:SF1">
    <property type="entry name" value="INHIBITOR OF NUCLEAR FACTOR KAPPA-B KINASE EPSILON SUBUNIT HOMOLOG 1-RELATED"/>
    <property type="match status" value="1"/>
</dbReference>
<dbReference type="SUPFAM" id="SSF56112">
    <property type="entry name" value="Protein kinase-like (PK-like)"/>
    <property type="match status" value="1"/>
</dbReference>
<dbReference type="PROSITE" id="PS00108">
    <property type="entry name" value="PROTEIN_KINASE_ST"/>
    <property type="match status" value="1"/>
</dbReference>
<reference evidence="9" key="1">
    <citation type="journal article" date="2021" name="Front. Plant Sci.">
        <title>Chromosome-Scale Genome Assembly for Chinese Sour Jujube and Insights Into Its Genome Evolution and Domestication Signature.</title>
        <authorList>
            <person name="Shen L.-Y."/>
            <person name="Luo H."/>
            <person name="Wang X.-L."/>
            <person name="Wang X.-M."/>
            <person name="Qiu X.-J."/>
            <person name="Liu H."/>
            <person name="Zhou S.-S."/>
            <person name="Jia K.-H."/>
            <person name="Nie S."/>
            <person name="Bao Y.-T."/>
            <person name="Zhang R.-G."/>
            <person name="Yun Q.-Z."/>
            <person name="Chai Y.-H."/>
            <person name="Lu J.-Y."/>
            <person name="Li Y."/>
            <person name="Zhao S.-W."/>
            <person name="Mao J.-F."/>
            <person name="Jia S.-G."/>
            <person name="Mao Y.-M."/>
        </authorList>
    </citation>
    <scope>NUCLEOTIDE SEQUENCE</scope>
    <source>
        <strain evidence="9">AT0</strain>
        <tissue evidence="9">Leaf</tissue>
    </source>
</reference>
<dbReference type="InterPro" id="IPR003591">
    <property type="entry name" value="Leu-rich_rpt_typical-subtyp"/>
</dbReference>
<keyword evidence="4" id="KW-0677">Repeat</keyword>
<protein>
    <recommendedName>
        <fullName evidence="8">Protein kinase domain-containing protein</fullName>
    </recommendedName>
</protein>
<dbReference type="PROSITE" id="PS51450">
    <property type="entry name" value="LRR"/>
    <property type="match status" value="1"/>
</dbReference>
<keyword evidence="6" id="KW-0472">Membrane</keyword>
<feature type="compositionally biased region" description="Low complexity" evidence="7">
    <location>
        <begin position="40"/>
        <end position="55"/>
    </location>
</feature>
<dbReference type="SUPFAM" id="SSF54001">
    <property type="entry name" value="Cysteine proteinases"/>
    <property type="match status" value="1"/>
</dbReference>
<comment type="subcellular location">
    <subcellularLocation>
        <location evidence="1">Membrane</location>
    </subcellularLocation>
</comment>
<comment type="caution">
    <text evidence="9">The sequence shown here is derived from an EMBL/GenBank/DDBJ whole genome shotgun (WGS) entry which is preliminary data.</text>
</comment>
<dbReference type="Pfam" id="PF23598">
    <property type="entry name" value="LRR_14"/>
    <property type="match status" value="1"/>
</dbReference>
<dbReference type="Gene3D" id="1.10.510.10">
    <property type="entry name" value="Transferase(Phosphotransferase) domain 1"/>
    <property type="match status" value="1"/>
</dbReference>
<dbReference type="SMART" id="SM00364">
    <property type="entry name" value="LRR_BAC"/>
    <property type="match status" value="3"/>
</dbReference>
<evidence type="ECO:0000256" key="3">
    <source>
        <dbReference type="ARBA" id="ARBA00022692"/>
    </source>
</evidence>
<sequence length="1192" mass="133230">MSLIFLPAKQILFKPFKAFFEYFTMQVPNSEKSTELPETSGVPEDSESSNSSLLAGYSSNAEDESVLDVSGKSLDFSLMENSDDAVKGLYIYKNVFNLIPKSVFGGLSRLRTLKFFGNEISLFPSEFRNLMGLECLQVKISSPGFGGLQLNKLKDLKELELSKVPPRPSAFPIMSDIAGLKCLTKLTVCHFSIRCCYVGIIGCGRALRLEDDFFSSCGVLSSIYVLIEENHLQCLIYDKYLPSEIGCLNKLEYLDISFNKMKSLPTEIGNLNALISLKVANNKLVEVPSALSSLQRLENLDLSNNRLTSLGSLELGLMHCLQNLNLQYNKLNYCQIPSWICCNLQGNGRDTFNNELISSSVEMEVYDNGNQEYDASLSRKGSHHLSASLITGSASNSRCFAARKSGKRWKRRFYLQQRARQERLNSSRKWKGIDHSKLLSMKDDGNFKPGSLDVAVETFAEGTSEIIGSDDYDKEILPGEGESENLSNSCEDNDVTLKKQLNVENCSCISVDSTPVNEGDKYDSCQHDGCSIKKGVSEKDEGSPSEVLKTNSKSKRHSDRDLDNPKPCKTRRPIDDSAGLSRKYSNVSFCSVEDFLPDGFFDAGRDRPFMLLKSYEQNFHLDSREVILMDREKDEELDAILLSAQALVFRLKQLNCLSRDRDWVDELHIGSLLALFVSDHFGGSDRGAIVERTRKSVSGSNYQKPFVCTCSTGNSDSISTLTKPTVESVEDIVFSDLCEKSIRSIKSRRNSIIVPIGSLQFGVCRHRALLMKYLCDRVDPPIPCELVRGYLDFMPHAWNIILVKRGESWVRMVVDACRPHDIREETDPEYYCRYIPLSRIKVPLSFQSSLAPGCSFPSLASSKEILKSASSSLIQCKLGSVEAAAKVRTIEASGTSADDIRNFEYGCLGEVRILSTLKHPCIIEIYGHQISSKWVPSGDGNSEHRVLQSAILMEYIEGGSLKGYIEELSEAGEKHLPVELALCIARDVVCALAELHSKHIIHRDIKSENILIDLDRKRVDGTPTVKLCDFDRAVPVRSLLHTCCIAHVGISPPDVCVGTPRWMAPEVLRAMHKPNVYGLEVDIWSFGCLLLEMLTLQIPYLGLSEVEIHDMLQSGKRPKLTNELEGLGSLNEPAMSQSDTELEEKEDELEALRFLVDLFRQCTKENPMDRPTAEDLHEMLLSRTSKFASSRS</sequence>
<dbReference type="Gene3D" id="3.80.10.10">
    <property type="entry name" value="Ribonuclease Inhibitor"/>
    <property type="match status" value="2"/>
</dbReference>
<dbReference type="InterPro" id="IPR038765">
    <property type="entry name" value="Papain-like_cys_pep_sf"/>
</dbReference>
<dbReference type="InterPro" id="IPR000719">
    <property type="entry name" value="Prot_kinase_dom"/>
</dbReference>
<dbReference type="SMART" id="SM00369">
    <property type="entry name" value="LRR_TYP"/>
    <property type="match status" value="4"/>
</dbReference>
<feature type="region of interest" description="Disordered" evidence="7">
    <location>
        <begin position="470"/>
        <end position="490"/>
    </location>
</feature>
<dbReference type="PANTHER" id="PTHR24359">
    <property type="entry name" value="SERINE/THREONINE-PROTEIN KINASE SBK1"/>
    <property type="match status" value="1"/>
</dbReference>
<dbReference type="Proteomes" id="UP000813462">
    <property type="component" value="Unassembled WGS sequence"/>
</dbReference>
<evidence type="ECO:0000256" key="6">
    <source>
        <dbReference type="ARBA" id="ARBA00023136"/>
    </source>
</evidence>
<dbReference type="InterPro" id="IPR011009">
    <property type="entry name" value="Kinase-like_dom_sf"/>
</dbReference>
<feature type="domain" description="Protein kinase" evidence="8">
    <location>
        <begin position="859"/>
        <end position="1180"/>
    </location>
</feature>
<dbReference type="SMART" id="SM00220">
    <property type="entry name" value="S_TKc"/>
    <property type="match status" value="1"/>
</dbReference>
<dbReference type="GO" id="GO:0004674">
    <property type="term" value="F:protein serine/threonine kinase activity"/>
    <property type="evidence" value="ECO:0007669"/>
    <property type="project" value="TreeGrafter"/>
</dbReference>
<keyword evidence="3" id="KW-0812">Transmembrane</keyword>
<evidence type="ECO:0000256" key="1">
    <source>
        <dbReference type="ARBA" id="ARBA00004370"/>
    </source>
</evidence>
<evidence type="ECO:0000256" key="2">
    <source>
        <dbReference type="ARBA" id="ARBA00022614"/>
    </source>
</evidence>
<accession>A0A978V4G1</accession>
<dbReference type="SMART" id="SM00365">
    <property type="entry name" value="LRR_SD22"/>
    <property type="match status" value="2"/>
</dbReference>
<proteinExistence type="predicted"/>
<dbReference type="GO" id="GO:0005524">
    <property type="term" value="F:ATP binding"/>
    <property type="evidence" value="ECO:0007669"/>
    <property type="project" value="InterPro"/>
</dbReference>
<dbReference type="InterPro" id="IPR032675">
    <property type="entry name" value="LRR_dom_sf"/>
</dbReference>
<dbReference type="Pfam" id="PF14381">
    <property type="entry name" value="EDR1_CTR1_ARMC3_pept"/>
    <property type="match status" value="1"/>
</dbReference>
<gene>
    <name evidence="9" type="ORF">FEM48_Zijuj07G0117900</name>
</gene>
<dbReference type="PROSITE" id="PS50011">
    <property type="entry name" value="PROTEIN_KINASE_DOM"/>
    <property type="match status" value="1"/>
</dbReference>
<evidence type="ECO:0000259" key="8">
    <source>
        <dbReference type="PROSITE" id="PS50011"/>
    </source>
</evidence>
<dbReference type="PRINTS" id="PR00019">
    <property type="entry name" value="LEURICHRPT"/>
</dbReference>
<dbReference type="InterPro" id="IPR055164">
    <property type="entry name" value="EDR1/CTR1/ARMC3-like_pept-like"/>
</dbReference>
<dbReference type="InterPro" id="IPR008271">
    <property type="entry name" value="Ser/Thr_kinase_AS"/>
</dbReference>
<feature type="region of interest" description="Disordered" evidence="7">
    <location>
        <begin position="32"/>
        <end position="55"/>
    </location>
</feature>
<evidence type="ECO:0000256" key="5">
    <source>
        <dbReference type="ARBA" id="ARBA00022989"/>
    </source>
</evidence>
<dbReference type="EMBL" id="JAEACU010000007">
    <property type="protein sequence ID" value="KAH7522244.1"/>
    <property type="molecule type" value="Genomic_DNA"/>
</dbReference>
<dbReference type="InterPro" id="IPR001611">
    <property type="entry name" value="Leu-rich_rpt"/>
</dbReference>
<evidence type="ECO:0000313" key="10">
    <source>
        <dbReference type="Proteomes" id="UP000813462"/>
    </source>
</evidence>
<keyword evidence="5" id="KW-1133">Transmembrane helix</keyword>